<evidence type="ECO:0000313" key="2">
    <source>
        <dbReference type="Proteomes" id="UP001193389"/>
    </source>
</evidence>
<gene>
    <name evidence="1" type="ORF">AQPE_2479</name>
</gene>
<organism evidence="1 2">
    <name type="scientific">Aquipluma nitroreducens</name>
    <dbReference type="NCBI Taxonomy" id="2010828"/>
    <lineage>
        <taxon>Bacteria</taxon>
        <taxon>Pseudomonadati</taxon>
        <taxon>Bacteroidota</taxon>
        <taxon>Bacteroidia</taxon>
        <taxon>Marinilabiliales</taxon>
        <taxon>Prolixibacteraceae</taxon>
        <taxon>Aquipluma</taxon>
    </lineage>
</organism>
<proteinExistence type="predicted"/>
<dbReference type="Proteomes" id="UP001193389">
    <property type="component" value="Chromosome"/>
</dbReference>
<evidence type="ECO:0000313" key="1">
    <source>
        <dbReference type="EMBL" id="BBE18317.1"/>
    </source>
</evidence>
<dbReference type="RefSeq" id="WP_318351235.1">
    <property type="nucleotide sequence ID" value="NZ_AP018694.1"/>
</dbReference>
<keyword evidence="2" id="KW-1185">Reference proteome</keyword>
<dbReference type="EMBL" id="AP018694">
    <property type="protein sequence ID" value="BBE18317.1"/>
    <property type="molecule type" value="Genomic_DNA"/>
</dbReference>
<reference evidence="1" key="1">
    <citation type="journal article" date="2020" name="Int. J. Syst. Evol. Microbiol.">
        <title>Aquipluma nitroreducens gen. nov. sp. nov., a novel facultatively anaerobic bacterium isolated from a freshwater lake.</title>
        <authorList>
            <person name="Watanabe M."/>
            <person name="Kojima H."/>
            <person name="Fukui M."/>
        </authorList>
    </citation>
    <scope>NUCLEOTIDE SEQUENCE</scope>
    <source>
        <strain evidence="1">MeG22</strain>
    </source>
</reference>
<accession>A0A5K7SA44</accession>
<protein>
    <recommendedName>
        <fullName evidence="3">DUF3352 domain-containing protein</fullName>
    </recommendedName>
</protein>
<dbReference type="AlphaFoldDB" id="A0A5K7SA44"/>
<sequence length="653" mass="74149">MRKVIIISGIVILVVAAAFWGIKYFPMKTEKPVIQTFSTKQNPAFKAVPRKSPLIIEVKDQDGFFKALKGDNPLFAELRGIPEFETIFSNISRFRDFVSSRSGIGNLLKSKSIIVSVNPSGKNQLTNLFLIQLNDQSESGSAIDVVSREMGPEYTITRKYYDNTTIINAKSSNLDFYFACANDILMASEDFILIEEAIRQSNSVNLLSNKAFTEVYKTIEETVLANIFIDHQTISQVLSKIVAPEIRKNLGQIASYSNWSELDLSAKPTELEFNGYSVTRDSTDNYLNIFRNQDAQKLTIEKAIPTSSSYFVALNLKDSRLFIDQYEVYLRAKGNYYPREMNLLEFRKKTNTDAGKLIKDIVGNQVAGVYTNINKSNPSQNRFFVAELVNNSDASEKLGKAFSEYRKLNKVGDETMLTEYAVGGKKSFNIYRLPIANMAESLFGRAFAGINAQYFALYEKYLICGDNLSGMKNYLQSLASGKTLDKDSTYLANNKESQAKPNFYLYSKIPKVFRLKDVLFKPEVSTMLSSNEDVIRKFSTFSWQFSISDKMIKNRIALKYDPNFKEEPQAVWQLKLGGKLAKKPLLVVNHKDLPNREVIVCDNQNNLSLINKEGLVLWTINIPGEIISDIHQIDIYRNNRFQYTTDALKLIIK</sequence>
<dbReference type="KEGG" id="anf:AQPE_2479"/>
<name>A0A5K7SA44_9BACT</name>
<evidence type="ECO:0008006" key="3">
    <source>
        <dbReference type="Google" id="ProtNLM"/>
    </source>
</evidence>